<dbReference type="InterPro" id="IPR048615">
    <property type="entry name" value="KDM5_C-hel"/>
</dbReference>
<organism evidence="21 22">
    <name type="scientific">Dicentrarchus labrax</name>
    <name type="common">European seabass</name>
    <name type="synonym">Morone labrax</name>
    <dbReference type="NCBI Taxonomy" id="13489"/>
    <lineage>
        <taxon>Eukaryota</taxon>
        <taxon>Metazoa</taxon>
        <taxon>Chordata</taxon>
        <taxon>Craniata</taxon>
        <taxon>Vertebrata</taxon>
        <taxon>Euteleostomi</taxon>
        <taxon>Actinopterygii</taxon>
        <taxon>Neopterygii</taxon>
        <taxon>Teleostei</taxon>
        <taxon>Neoteleostei</taxon>
        <taxon>Acanthomorphata</taxon>
        <taxon>Eupercaria</taxon>
        <taxon>Moronidae</taxon>
        <taxon>Dicentrarchus</taxon>
    </lineage>
</organism>
<dbReference type="EC" id="1.14.11.67" evidence="4"/>
<dbReference type="Pfam" id="PF21323">
    <property type="entry name" value="KDM5_C-hel"/>
    <property type="match status" value="1"/>
</dbReference>
<dbReference type="GO" id="GO:0000785">
    <property type="term" value="C:chromatin"/>
    <property type="evidence" value="ECO:0007669"/>
    <property type="project" value="TreeGrafter"/>
</dbReference>
<feature type="domain" description="PHD-type" evidence="17">
    <location>
        <begin position="278"/>
        <end position="328"/>
    </location>
</feature>
<dbReference type="CDD" id="cd15608">
    <property type="entry name" value="PHD2_KDM5C_5D"/>
    <property type="match status" value="1"/>
</dbReference>
<evidence type="ECO:0000259" key="19">
    <source>
        <dbReference type="PROSITE" id="PS51183"/>
    </source>
</evidence>
<feature type="compositionally biased region" description="Basic residues" evidence="16">
    <location>
        <begin position="1364"/>
        <end position="1379"/>
    </location>
</feature>
<comment type="subcellular location">
    <subcellularLocation>
        <location evidence="2">Nucleus</location>
    </subcellularLocation>
</comment>
<reference evidence="21" key="2">
    <citation type="submission" date="2025-09" db="UniProtKB">
        <authorList>
            <consortium name="Ensembl"/>
        </authorList>
    </citation>
    <scope>IDENTIFICATION</scope>
</reference>
<evidence type="ECO:0000256" key="13">
    <source>
        <dbReference type="ARBA" id="ARBA00023242"/>
    </source>
</evidence>
<dbReference type="GeneTree" id="ENSGT00940000164196"/>
<dbReference type="GO" id="GO:0003677">
    <property type="term" value="F:DNA binding"/>
    <property type="evidence" value="ECO:0007669"/>
    <property type="project" value="InterPro"/>
</dbReference>
<dbReference type="PROSITE" id="PS51183">
    <property type="entry name" value="JMJN"/>
    <property type="match status" value="1"/>
</dbReference>
<evidence type="ECO:0000256" key="1">
    <source>
        <dbReference type="ARBA" id="ARBA00001954"/>
    </source>
</evidence>
<gene>
    <name evidence="21" type="primary">kdm5c</name>
</gene>
<dbReference type="Gene3D" id="2.60.120.650">
    <property type="entry name" value="Cupin"/>
    <property type="match status" value="2"/>
</dbReference>
<feature type="region of interest" description="Disordered" evidence="16">
    <location>
        <begin position="1361"/>
        <end position="1411"/>
    </location>
</feature>
<evidence type="ECO:0000256" key="12">
    <source>
        <dbReference type="ARBA" id="ARBA00023004"/>
    </source>
</evidence>
<dbReference type="SMART" id="SM00545">
    <property type="entry name" value="JmjN"/>
    <property type="match status" value="1"/>
</dbReference>
<feature type="compositionally biased region" description="Basic and acidic residues" evidence="16">
    <location>
        <begin position="231"/>
        <end position="246"/>
    </location>
</feature>
<keyword evidence="11" id="KW-0560">Oxidoreductase</keyword>
<keyword evidence="8" id="KW-0862">Zinc</keyword>
<protein>
    <recommendedName>
        <fullName evidence="4">[histone H3]-trimethyl-L-lysine(4) demethylase</fullName>
        <ecNumber evidence="4">1.14.11.67</ecNumber>
    </recommendedName>
</protein>
<dbReference type="SUPFAM" id="SSF46774">
    <property type="entry name" value="ARID-like"/>
    <property type="match status" value="1"/>
</dbReference>
<keyword evidence="9" id="KW-0156">Chromatin regulator</keyword>
<dbReference type="FunFam" id="2.60.120.650:FF:000001">
    <property type="entry name" value="Putative lysine-specific demethylase 5b"/>
    <property type="match status" value="1"/>
</dbReference>
<dbReference type="PROSITE" id="PS51011">
    <property type="entry name" value="ARID"/>
    <property type="match status" value="1"/>
</dbReference>
<evidence type="ECO:0000256" key="16">
    <source>
        <dbReference type="SAM" id="MobiDB-lite"/>
    </source>
</evidence>
<dbReference type="PANTHER" id="PTHR10694:SF43">
    <property type="entry name" value="LYSINE-SPECIFIC DEMETHYLASE 5C"/>
    <property type="match status" value="1"/>
</dbReference>
<feature type="region of interest" description="Disordered" evidence="16">
    <location>
        <begin position="1255"/>
        <end position="1293"/>
    </location>
</feature>
<evidence type="ECO:0000259" key="17">
    <source>
        <dbReference type="PROSITE" id="PS50016"/>
    </source>
</evidence>
<dbReference type="GO" id="GO:0034647">
    <property type="term" value="F:histone H3K4me/H3K4me2/H3K4me3 demethylase activity"/>
    <property type="evidence" value="ECO:0007669"/>
    <property type="project" value="UniProtKB-EC"/>
</dbReference>
<evidence type="ECO:0000256" key="5">
    <source>
        <dbReference type="ARBA" id="ARBA00022723"/>
    </source>
</evidence>
<comment type="similarity">
    <text evidence="3">Belongs to the JARID1 histone demethylase family.</text>
</comment>
<dbReference type="InterPro" id="IPR004198">
    <property type="entry name" value="Znf_C5HC2"/>
</dbReference>
<evidence type="ECO:0000256" key="4">
    <source>
        <dbReference type="ARBA" id="ARBA00012902"/>
    </source>
</evidence>
<evidence type="ECO:0000256" key="11">
    <source>
        <dbReference type="ARBA" id="ARBA00023002"/>
    </source>
</evidence>
<dbReference type="InterPro" id="IPR013637">
    <property type="entry name" value="Lys_sp_deMease-like_dom"/>
</dbReference>
<evidence type="ECO:0000256" key="2">
    <source>
        <dbReference type="ARBA" id="ARBA00004123"/>
    </source>
</evidence>
<dbReference type="Proteomes" id="UP000694389">
    <property type="component" value="Unassembled WGS sequence"/>
</dbReference>
<dbReference type="SMART" id="SM01014">
    <property type="entry name" value="ARID"/>
    <property type="match status" value="1"/>
</dbReference>
<evidence type="ECO:0000313" key="21">
    <source>
        <dbReference type="Ensembl" id="ENSDLAP00005003713.2"/>
    </source>
</evidence>
<dbReference type="GO" id="GO:0008270">
    <property type="term" value="F:zinc ion binding"/>
    <property type="evidence" value="ECO:0007669"/>
    <property type="project" value="UniProtKB-KW"/>
</dbReference>
<feature type="compositionally biased region" description="Acidic residues" evidence="16">
    <location>
        <begin position="1276"/>
        <end position="1289"/>
    </location>
</feature>
<evidence type="ECO:0000256" key="3">
    <source>
        <dbReference type="ARBA" id="ARBA00006801"/>
    </source>
</evidence>
<name>A0A8C4DH80_DICLA</name>
<dbReference type="InterPro" id="IPR019786">
    <property type="entry name" value="Zinc_finger_PHD-type_CS"/>
</dbReference>
<feature type="domain" description="ARID" evidence="18">
    <location>
        <begin position="22"/>
        <end position="126"/>
    </location>
</feature>
<dbReference type="InterPro" id="IPR019787">
    <property type="entry name" value="Znf_PHD-finger"/>
</dbReference>
<dbReference type="InterPro" id="IPR003347">
    <property type="entry name" value="JmjC_dom"/>
</dbReference>
<feature type="region of interest" description="Disordered" evidence="16">
    <location>
        <begin position="214"/>
        <end position="260"/>
    </location>
</feature>
<comment type="catalytic activity">
    <reaction evidence="14">
        <text>N(6),N(6),N(6)-trimethyl-L-lysyl(4)-[histone H3] + 3 2-oxoglutarate + 3 O2 = L-lysyl(4)-[histone H3] + 3 formaldehyde + 3 succinate + 3 CO2</text>
        <dbReference type="Rhea" id="RHEA:60208"/>
        <dbReference type="Rhea" id="RHEA-COMP:15537"/>
        <dbReference type="Rhea" id="RHEA-COMP:15547"/>
        <dbReference type="ChEBI" id="CHEBI:15379"/>
        <dbReference type="ChEBI" id="CHEBI:16526"/>
        <dbReference type="ChEBI" id="CHEBI:16810"/>
        <dbReference type="ChEBI" id="CHEBI:16842"/>
        <dbReference type="ChEBI" id="CHEBI:29969"/>
        <dbReference type="ChEBI" id="CHEBI:30031"/>
        <dbReference type="ChEBI" id="CHEBI:61961"/>
        <dbReference type="EC" id="1.14.11.67"/>
    </reaction>
</comment>
<dbReference type="Pfam" id="PF08429">
    <property type="entry name" value="PLU-1"/>
    <property type="match status" value="1"/>
</dbReference>
<keyword evidence="22" id="KW-1185">Reference proteome</keyword>
<dbReference type="Gene3D" id="3.30.40.10">
    <property type="entry name" value="Zinc/RING finger domain, C3HC4 (zinc finger)"/>
    <property type="match status" value="2"/>
</dbReference>
<feature type="region of interest" description="Disordered" evidence="16">
    <location>
        <begin position="151"/>
        <end position="189"/>
    </location>
</feature>
<dbReference type="Pfam" id="PF01388">
    <property type="entry name" value="ARID"/>
    <property type="match status" value="1"/>
</dbReference>
<evidence type="ECO:0000256" key="6">
    <source>
        <dbReference type="ARBA" id="ARBA00022737"/>
    </source>
</evidence>
<dbReference type="SMART" id="SM00249">
    <property type="entry name" value="PHD"/>
    <property type="match status" value="2"/>
</dbReference>
<evidence type="ECO:0000259" key="20">
    <source>
        <dbReference type="PROSITE" id="PS51184"/>
    </source>
</evidence>
<evidence type="ECO:0000256" key="15">
    <source>
        <dbReference type="PROSITE-ProRule" id="PRU00146"/>
    </source>
</evidence>
<reference evidence="21" key="1">
    <citation type="submission" date="2025-08" db="UniProtKB">
        <authorList>
            <consortium name="Ensembl"/>
        </authorList>
    </citation>
    <scope>IDENTIFICATION</scope>
</reference>
<accession>A0A8C4DH80</accession>
<dbReference type="GO" id="GO:0005634">
    <property type="term" value="C:nucleus"/>
    <property type="evidence" value="ECO:0007669"/>
    <property type="project" value="UniProtKB-SubCell"/>
</dbReference>
<dbReference type="PROSITE" id="PS51184">
    <property type="entry name" value="JMJC"/>
    <property type="match status" value="1"/>
</dbReference>
<dbReference type="PROSITE" id="PS50016">
    <property type="entry name" value="ZF_PHD_2"/>
    <property type="match status" value="1"/>
</dbReference>
<dbReference type="InterPro" id="IPR013083">
    <property type="entry name" value="Znf_RING/FYVE/PHD"/>
</dbReference>
<dbReference type="SMART" id="SM00558">
    <property type="entry name" value="JmjC"/>
    <property type="match status" value="1"/>
</dbReference>
<dbReference type="Pfam" id="PF00628">
    <property type="entry name" value="PHD"/>
    <property type="match status" value="1"/>
</dbReference>
<dbReference type="Pfam" id="PF02928">
    <property type="entry name" value="zf-C5HC2"/>
    <property type="match status" value="1"/>
</dbReference>
<dbReference type="GO" id="GO:0006355">
    <property type="term" value="P:regulation of DNA-templated transcription"/>
    <property type="evidence" value="ECO:0007669"/>
    <property type="project" value="TreeGrafter"/>
</dbReference>
<evidence type="ECO:0000259" key="18">
    <source>
        <dbReference type="PROSITE" id="PS51011"/>
    </source>
</evidence>
<keyword evidence="6" id="KW-0677">Repeat</keyword>
<keyword evidence="7 15" id="KW-0863">Zinc-finger</keyword>
<feature type="domain" description="JmjN" evidence="19">
    <location>
        <begin position="12"/>
        <end position="53"/>
    </location>
</feature>
<keyword evidence="13" id="KW-0539">Nucleus</keyword>
<dbReference type="PANTHER" id="PTHR10694">
    <property type="entry name" value="LYSINE-SPECIFIC DEMETHYLASE"/>
    <property type="match status" value="1"/>
</dbReference>
<dbReference type="CDD" id="cd15604">
    <property type="entry name" value="PHD1_KDM5C_5D"/>
    <property type="match status" value="1"/>
</dbReference>
<feature type="domain" description="JmjC" evidence="20">
    <location>
        <begin position="422"/>
        <end position="588"/>
    </location>
</feature>
<dbReference type="SMART" id="SM00501">
    <property type="entry name" value="BRIGHT"/>
    <property type="match status" value="1"/>
</dbReference>
<proteinExistence type="inferred from homology"/>
<dbReference type="InterPro" id="IPR011011">
    <property type="entry name" value="Znf_FYVE_PHD"/>
</dbReference>
<evidence type="ECO:0000313" key="22">
    <source>
        <dbReference type="Proteomes" id="UP000694389"/>
    </source>
</evidence>
<dbReference type="InterPro" id="IPR036431">
    <property type="entry name" value="ARID_dom_sf"/>
</dbReference>
<evidence type="ECO:0000256" key="9">
    <source>
        <dbReference type="ARBA" id="ARBA00022853"/>
    </source>
</evidence>
<sequence>MEGEEFVPPPECPVFEPSWEEFQDPLGYIAKIRPIAEKSGICKIRPPPDWQPPFSVELDSFRFTPRIQRLNELEIVTDEGGFEMVCKERRWARVAQRLGYPPGKNIGSLLRSHYERIVYPFEMFQSGATLPVSLHTHYDGEDVDKEYKPHSIPLRQSVQPPKISSYGRRANRCQPDPEPTEEDIEKNPELKKLQIYGAGPKMMGLGLVARDKGIRKKGNPQLPPPSVTVKSEVKKEEPVEEDRKGNDDDEEEDDRDKPCTKMTMRLRRNINNPQCVESFVCRMCGRGDDDEKLLLCDGCDDNYHTYCLLPPLTDPPKGNWRCPKCVAEECKKPAEAFGFEQATREYSLQSFGEMADAFKADYFNMPVHMVPTELVEREFWRLVSSIEEDVTVEYGADIHSKEFGSGFPMNNGKRKLTKEEEEYARSGWNLNVMPVLEQSLLCHINGDISGMKVPWLYVGMVFSAFCWHIEDHWSYSINYLHWGEPKTWYGVPSVAAERLEEVMKKLTPELFEFQPDLLHQLVTIMNPNILMSHGVPVVRTNQCAGEFVITFPRAYHSGFNQGYNFAEAVNFCTADWLPAGRSCIEHYRRLRRYCVFSHEELTCKMAASPEKLDLNLAAATHREMFSIVQEERKLRKGLMERGITEAEREAFELLPDDERQCDKCKTTCFLSALACSNCPERLVCLYHTQDLCNCPTEKLYLRYRYTLDELLAMLHRLKVRSESFDSWANRVKEALEQEEGNKIGINDLEMLKTEAAERKFPDNELLRKLNTVLKDIEHCQRTSTEFLSNSKTRYDGTQTKMTLAEMKSLVETMQNLPCVITQLEEVQAQALVNDRDWRRDSPPPEQLQTLLEQGAQLPVVVPECSLLQGLKEQGHWLAEVRRTLGTEGGERQEVTLDVLRNLMEAGCNVPQSVSVETAMAELQELLTIAERWEEKAQICLEQRQKHPLSTLEAIVNEAQLIPVKLPNILALQDCLTRARAWVTDLEEIQNGEHYPCLDDLEGLVAIGRDLPVFMEELRQLELQVASAHSWRDKATKTFLKKSSPHSLLEVLCPCAKRRERQDETEALDEPLDDSDTNTLGLSAQDLRDPAAIVMAFKEGEHQEKEALLRLQKLNINHTCTTPSQSVCVCGGQPRAPQLRCHLCKDWFHGGCVPFPSVLPSSGPPANPLCWWDWDSRFLCPRCQRSRRPRLETILALLVALQRLPVRLPEGEALQCLTERAITWQGRAKEALETPELQQALERLQELKETLHCETEKKEDMKKGAGRSPVIVLSDSEGGEGEDGVIDLTDENSPKKNAKESVGFLLPLLPLLKGQVVELSPATRVQLEELQLEGDLLEVSLDQTLLIHRVLQAASVPCRDTLRTSRGRAKDSKRKRKGHRGGSGEGAGERSLDASESKKTCPLSHRPSPHLPVQTQQEVTAHVSLLRFLIFFVVSMQICANKVLTDLTFAGD</sequence>
<dbReference type="Pfam" id="PF02375">
    <property type="entry name" value="JmjN"/>
    <property type="match status" value="1"/>
</dbReference>
<keyword evidence="10" id="KW-0223">Dioxygenase</keyword>
<comment type="cofactor">
    <cofactor evidence="1">
        <name>Fe(2+)</name>
        <dbReference type="ChEBI" id="CHEBI:29033"/>
    </cofactor>
</comment>
<dbReference type="PROSITE" id="PS01359">
    <property type="entry name" value="ZF_PHD_1"/>
    <property type="match status" value="2"/>
</dbReference>
<keyword evidence="12" id="KW-0408">Iron</keyword>
<evidence type="ECO:0000256" key="10">
    <source>
        <dbReference type="ARBA" id="ARBA00022964"/>
    </source>
</evidence>
<feature type="compositionally biased region" description="Basic and acidic residues" evidence="16">
    <location>
        <begin position="1386"/>
        <end position="1398"/>
    </location>
</feature>
<evidence type="ECO:0000256" key="8">
    <source>
        <dbReference type="ARBA" id="ARBA00022833"/>
    </source>
</evidence>
<evidence type="ECO:0000256" key="7">
    <source>
        <dbReference type="ARBA" id="ARBA00022771"/>
    </source>
</evidence>
<dbReference type="SUPFAM" id="SSF51197">
    <property type="entry name" value="Clavaminate synthase-like"/>
    <property type="match status" value="1"/>
</dbReference>
<dbReference type="SUPFAM" id="SSF57903">
    <property type="entry name" value="FYVE/PHD zinc finger"/>
    <property type="match status" value="2"/>
</dbReference>
<evidence type="ECO:0000256" key="14">
    <source>
        <dbReference type="ARBA" id="ARBA00048734"/>
    </source>
</evidence>
<dbReference type="InterPro" id="IPR003349">
    <property type="entry name" value="JmjN"/>
</dbReference>
<dbReference type="Pfam" id="PF02373">
    <property type="entry name" value="JmjC"/>
    <property type="match status" value="1"/>
</dbReference>
<keyword evidence="5" id="KW-0479">Metal-binding</keyword>
<dbReference type="InterPro" id="IPR001965">
    <property type="entry name" value="Znf_PHD"/>
</dbReference>
<dbReference type="Ensembl" id="ENSDLAT00005003839.2">
    <property type="protein sequence ID" value="ENSDLAP00005003713.2"/>
    <property type="gene ID" value="ENSDLAG00005001373.2"/>
</dbReference>
<dbReference type="InterPro" id="IPR001606">
    <property type="entry name" value="ARID_dom"/>
</dbReference>